<dbReference type="InterPro" id="IPR024920">
    <property type="entry name" value="Dihydroorotate_DH_1"/>
</dbReference>
<keyword evidence="8 9" id="KW-0560">Oxidoreductase</keyword>
<feature type="binding site" evidence="9">
    <location>
        <position position="127"/>
    </location>
    <ligand>
        <name>substrate</name>
    </ligand>
</feature>
<keyword evidence="6 9" id="KW-0288">FMN</keyword>
<dbReference type="EMBL" id="JABZMK010000001">
    <property type="protein sequence ID" value="MBF1128543.1"/>
    <property type="molecule type" value="Genomic_DNA"/>
</dbReference>
<feature type="binding site" evidence="9">
    <location>
        <begin position="243"/>
        <end position="244"/>
    </location>
    <ligand>
        <name>FMN</name>
        <dbReference type="ChEBI" id="CHEBI:58210"/>
    </ligand>
</feature>
<dbReference type="PIRSF" id="PIRSF000164">
    <property type="entry name" value="DHO_oxidase"/>
    <property type="match status" value="1"/>
</dbReference>
<keyword evidence="4 9" id="KW-0963">Cytoplasm</keyword>
<dbReference type="GO" id="GO:0004152">
    <property type="term" value="F:dihydroorotate dehydrogenase activity"/>
    <property type="evidence" value="ECO:0007669"/>
    <property type="project" value="UniProtKB-UniRule"/>
</dbReference>
<keyword evidence="5 9" id="KW-0285">Flavoprotein</keyword>
<evidence type="ECO:0000313" key="10">
    <source>
        <dbReference type="EMBL" id="MBF1128543.1"/>
    </source>
</evidence>
<organism evidence="10 11">
    <name type="scientific">Dialister invisus</name>
    <dbReference type="NCBI Taxonomy" id="218538"/>
    <lineage>
        <taxon>Bacteria</taxon>
        <taxon>Bacillati</taxon>
        <taxon>Bacillota</taxon>
        <taxon>Negativicutes</taxon>
        <taxon>Veillonellales</taxon>
        <taxon>Veillonellaceae</taxon>
        <taxon>Dialister</taxon>
    </lineage>
</organism>
<dbReference type="InterPro" id="IPR049622">
    <property type="entry name" value="Dihydroorotate_DH_I"/>
</dbReference>
<dbReference type="AlphaFoldDB" id="A0A6L6TM91"/>
<feature type="binding site" evidence="9">
    <location>
        <position position="217"/>
    </location>
    <ligand>
        <name>FMN</name>
        <dbReference type="ChEBI" id="CHEBI:58210"/>
    </ligand>
</feature>
<dbReference type="InterPro" id="IPR033888">
    <property type="entry name" value="DHOD_1B"/>
</dbReference>
<feature type="binding site" evidence="9">
    <location>
        <position position="46"/>
    </location>
    <ligand>
        <name>substrate</name>
    </ligand>
</feature>
<comment type="catalytic activity">
    <reaction evidence="9">
        <text>(S)-dihydroorotate + A = orotate + AH2</text>
        <dbReference type="Rhea" id="RHEA:18073"/>
        <dbReference type="ChEBI" id="CHEBI:13193"/>
        <dbReference type="ChEBI" id="CHEBI:17499"/>
        <dbReference type="ChEBI" id="CHEBI:30839"/>
        <dbReference type="ChEBI" id="CHEBI:30864"/>
    </reaction>
</comment>
<dbReference type="PANTHER" id="PTHR48109:SF1">
    <property type="entry name" value="DIHYDROOROTATE DEHYDROGENASE (FUMARATE)"/>
    <property type="match status" value="1"/>
</dbReference>
<feature type="binding site" evidence="9">
    <location>
        <position position="191"/>
    </location>
    <ligand>
        <name>FMN</name>
        <dbReference type="ChEBI" id="CHEBI:58210"/>
    </ligand>
</feature>
<name>A0A6L6TM91_9FIRM</name>
<comment type="caution">
    <text evidence="10">The sequence shown here is derived from an EMBL/GenBank/DDBJ whole genome shotgun (WGS) entry which is preliminary data.</text>
</comment>
<evidence type="ECO:0000256" key="9">
    <source>
        <dbReference type="HAMAP-Rule" id="MF_00224"/>
    </source>
</evidence>
<dbReference type="GO" id="GO:0044205">
    <property type="term" value="P:'de novo' UMP biosynthetic process"/>
    <property type="evidence" value="ECO:0007669"/>
    <property type="project" value="UniProtKB-UniRule"/>
</dbReference>
<dbReference type="RefSeq" id="WP_022027146.1">
    <property type="nucleotide sequence ID" value="NZ_CAKVSM010000109.1"/>
</dbReference>
<dbReference type="HAMAP" id="MF_00224">
    <property type="entry name" value="DHO_dh_type1"/>
    <property type="match status" value="1"/>
</dbReference>
<evidence type="ECO:0000256" key="1">
    <source>
        <dbReference type="ARBA" id="ARBA00004496"/>
    </source>
</evidence>
<dbReference type="GO" id="GO:0005737">
    <property type="term" value="C:cytoplasm"/>
    <property type="evidence" value="ECO:0007669"/>
    <property type="project" value="UniProtKB-SubCell"/>
</dbReference>
<comment type="similarity">
    <text evidence="3 9">Belongs to the dihydroorotate dehydrogenase family. Type 1 subfamily.</text>
</comment>
<comment type="cofactor">
    <cofactor evidence="9">
        <name>FMN</name>
        <dbReference type="ChEBI" id="CHEBI:58210"/>
    </cofactor>
    <text evidence="9">Binds 1 FMN per subunit.</text>
</comment>
<dbReference type="PANTHER" id="PTHR48109">
    <property type="entry name" value="DIHYDROOROTATE DEHYDROGENASE (QUINONE), MITOCHONDRIAL-RELATED"/>
    <property type="match status" value="1"/>
</dbReference>
<evidence type="ECO:0000256" key="6">
    <source>
        <dbReference type="ARBA" id="ARBA00022643"/>
    </source>
</evidence>
<feature type="binding site" evidence="9">
    <location>
        <begin position="192"/>
        <end position="193"/>
    </location>
    <ligand>
        <name>substrate</name>
    </ligand>
</feature>
<evidence type="ECO:0000256" key="3">
    <source>
        <dbReference type="ARBA" id="ARBA00008008"/>
    </source>
</evidence>
<dbReference type="NCBIfam" id="NF005574">
    <property type="entry name" value="PRK07259.1"/>
    <property type="match status" value="1"/>
</dbReference>
<feature type="binding site" evidence="9">
    <location>
        <begin position="46"/>
        <end position="47"/>
    </location>
    <ligand>
        <name>FMN</name>
        <dbReference type="ChEBI" id="CHEBI:58210"/>
    </ligand>
</feature>
<comment type="subcellular location">
    <subcellularLocation>
        <location evidence="1 9">Cytoplasm</location>
    </subcellularLocation>
</comment>
<evidence type="ECO:0000256" key="7">
    <source>
        <dbReference type="ARBA" id="ARBA00022975"/>
    </source>
</evidence>
<dbReference type="InterPro" id="IPR012135">
    <property type="entry name" value="Dihydroorotate_DH_1_2"/>
</dbReference>
<dbReference type="Gene3D" id="3.20.20.70">
    <property type="entry name" value="Aldolase class I"/>
    <property type="match status" value="1"/>
</dbReference>
<sequence>MSTDLNVNFLGIRMKTPIIAASGTFGFGVEYKDYMDLSQIGAISCKGIAITPWDGNEGVRIAETSSGILNCIGLENPGTNVFKKRYLPELKKYDVPVICNIVGKNPEEYGMVAKALSVEGVDAFEVNISCPNVKCGGIAFGSDPHMAAEVTRAVKRNTDLPVIMKLSPNVTDIVSIARAVEDAGADAVSLINTLLGLAIDVKTRRPILGNVTGGLSGPAIKPVALRMVWQVAHAVHIPVCGMGGIMTGTDAVEFMMAGADTVQVGTASLASPYAIPKITDELRMWCEKNNISDVNSIVDTLQV</sequence>
<evidence type="ECO:0000256" key="4">
    <source>
        <dbReference type="ARBA" id="ARBA00022490"/>
    </source>
</evidence>
<dbReference type="Pfam" id="PF01180">
    <property type="entry name" value="DHO_dh"/>
    <property type="match status" value="1"/>
</dbReference>
<keyword evidence="7 9" id="KW-0665">Pyrimidine biosynthesis</keyword>
<dbReference type="NCBIfam" id="TIGR01037">
    <property type="entry name" value="pyrD_sub1_fam"/>
    <property type="match status" value="1"/>
</dbReference>
<evidence type="ECO:0000256" key="8">
    <source>
        <dbReference type="ARBA" id="ARBA00023002"/>
    </source>
</evidence>
<reference evidence="10" key="1">
    <citation type="submission" date="2020-04" db="EMBL/GenBank/DDBJ databases">
        <title>Deep metagenomics examines the oral microbiome during advanced dental caries in children, revealing novel taxa and co-occurrences with host molecules.</title>
        <authorList>
            <person name="Baker J.L."/>
            <person name="Morton J.T."/>
            <person name="Dinis M."/>
            <person name="Alvarez R."/>
            <person name="Tran N.C."/>
            <person name="Knight R."/>
            <person name="Edlund A."/>
        </authorList>
    </citation>
    <scope>NUCLEOTIDE SEQUENCE</scope>
    <source>
        <strain evidence="10">JCVI_32_bin.14</strain>
    </source>
</reference>
<dbReference type="Proteomes" id="UP000757890">
    <property type="component" value="Unassembled WGS sequence"/>
</dbReference>
<dbReference type="FunFam" id="3.20.20.70:FF:000027">
    <property type="entry name" value="Dihydropyrimidine dehydrogenase [NADP(+)]"/>
    <property type="match status" value="1"/>
</dbReference>
<dbReference type="InterPro" id="IPR013785">
    <property type="entry name" value="Aldolase_TIM"/>
</dbReference>
<evidence type="ECO:0000256" key="2">
    <source>
        <dbReference type="ARBA" id="ARBA00004725"/>
    </source>
</evidence>
<feature type="binding site" evidence="9">
    <location>
        <position position="127"/>
    </location>
    <ligand>
        <name>FMN</name>
        <dbReference type="ChEBI" id="CHEBI:58210"/>
    </ligand>
</feature>
<dbReference type="InterPro" id="IPR050074">
    <property type="entry name" value="DHO_dehydrogenase"/>
</dbReference>
<comment type="pathway">
    <text evidence="2 9">Pyrimidine metabolism; UMP biosynthesis via de novo pathway.</text>
</comment>
<dbReference type="GO" id="GO:0006207">
    <property type="term" value="P:'de novo' pyrimidine nucleobase biosynthetic process"/>
    <property type="evidence" value="ECO:0007669"/>
    <property type="project" value="TreeGrafter"/>
</dbReference>
<dbReference type="EC" id="1.3.-.-" evidence="9"/>
<dbReference type="InterPro" id="IPR005720">
    <property type="entry name" value="Dihydroorotate_DH_cat"/>
</dbReference>
<feature type="binding site" evidence="9">
    <location>
        <begin position="70"/>
        <end position="74"/>
    </location>
    <ligand>
        <name>substrate</name>
    </ligand>
</feature>
<dbReference type="SUPFAM" id="SSF51395">
    <property type="entry name" value="FMN-linked oxidoreductases"/>
    <property type="match status" value="1"/>
</dbReference>
<feature type="binding site" evidence="9">
    <location>
        <position position="22"/>
    </location>
    <ligand>
        <name>FMN</name>
        <dbReference type="ChEBI" id="CHEBI:58210"/>
    </ligand>
</feature>
<feature type="binding site" evidence="9">
    <location>
        <position position="100"/>
    </location>
    <ligand>
        <name>FMN</name>
        <dbReference type="ChEBI" id="CHEBI:58210"/>
    </ligand>
</feature>
<feature type="binding site" evidence="9">
    <location>
        <position position="165"/>
    </location>
    <ligand>
        <name>FMN</name>
        <dbReference type="ChEBI" id="CHEBI:58210"/>
    </ligand>
</feature>
<feature type="active site" description="Nucleophile" evidence="9">
    <location>
        <position position="130"/>
    </location>
</feature>
<feature type="binding site" evidence="9">
    <location>
        <begin position="265"/>
        <end position="266"/>
    </location>
    <ligand>
        <name>FMN</name>
        <dbReference type="ChEBI" id="CHEBI:58210"/>
    </ligand>
</feature>
<evidence type="ECO:0000256" key="5">
    <source>
        <dbReference type="ARBA" id="ARBA00022630"/>
    </source>
</evidence>
<evidence type="ECO:0000313" key="11">
    <source>
        <dbReference type="Proteomes" id="UP000757890"/>
    </source>
</evidence>
<gene>
    <name evidence="9" type="primary">pyrD</name>
    <name evidence="10" type="ORF">HXL70_00605</name>
</gene>
<comment type="function">
    <text evidence="9">Catalyzes the conversion of dihydroorotate to orotate.</text>
</comment>
<dbReference type="CDD" id="cd04740">
    <property type="entry name" value="DHOD_1B_like"/>
    <property type="match status" value="1"/>
</dbReference>
<accession>A0A6L6TM91</accession>
<protein>
    <recommendedName>
        <fullName evidence="9">Dihydroorotate dehydrogenase</fullName>
        <shortName evidence="9">DHOD</shortName>
        <shortName evidence="9">DHODase</shortName>
        <shortName evidence="9">DHOdehase</shortName>
        <ecNumber evidence="9">1.3.-.-</ecNumber>
    </recommendedName>
</protein>
<proteinExistence type="inferred from homology"/>